<name>A0ABT2ETD0_9BACT</name>
<gene>
    <name evidence="2" type="ORF">M2350_003623</name>
</gene>
<keyword evidence="3" id="KW-1185">Reference proteome</keyword>
<dbReference type="InterPro" id="IPR010496">
    <property type="entry name" value="AL/BT2_dom"/>
</dbReference>
<protein>
    <recommendedName>
        <fullName evidence="1">3-keto-alpha-glucoside-1,2-lyase/3-keto-2-hydroxy-glucal hydratase domain-containing protein</fullName>
    </recommendedName>
</protein>
<evidence type="ECO:0000313" key="3">
    <source>
        <dbReference type="Proteomes" id="UP001204798"/>
    </source>
</evidence>
<dbReference type="Proteomes" id="UP001204798">
    <property type="component" value="Unassembled WGS sequence"/>
</dbReference>
<organism evidence="2 3">
    <name type="scientific">Candidatus Fervidibacter sacchari</name>
    <dbReference type="NCBI Taxonomy" id="1448929"/>
    <lineage>
        <taxon>Bacteria</taxon>
        <taxon>Candidatus Fervidibacterota</taxon>
        <taxon>Candidatus Fervidibacter</taxon>
    </lineage>
</organism>
<evidence type="ECO:0000259" key="1">
    <source>
        <dbReference type="Pfam" id="PF06439"/>
    </source>
</evidence>
<dbReference type="RefSeq" id="WP_259102082.1">
    <property type="nucleotide sequence ID" value="NZ_CP130454.1"/>
</dbReference>
<dbReference type="Gene3D" id="2.60.120.560">
    <property type="entry name" value="Exo-inulinase, domain 1"/>
    <property type="match status" value="1"/>
</dbReference>
<dbReference type="EMBL" id="JANUCP010000010">
    <property type="protein sequence ID" value="MCS3921177.1"/>
    <property type="molecule type" value="Genomic_DNA"/>
</dbReference>
<sequence length="287" mass="32306">MRAIAVGLVLVGALAIGFFIGVMAQLGYEGTPFLPGQKWRVHDSKRPQPPVVTPASIPGDPPSDAIILFDGKDLSKWRSAWTGGPARWKVENGYMEIVPGTGDIQTVEEFGDCQLHIEWMIPEDVKGSGQGRGNSGIFLMGRYEIQVLDSYENQTYADGMAAAVYGQYPPLVNACRKPGEWQTYDIIWIAPRFEGEKLVRPGYLTLIHNGVVVHYHTPIMGLTRHRRLPTYQPHPPVGPLRIQDHGFRVRFRNIWYRPLKGYDGEPEWRDLTFVVFPDLPRPQSSAK</sequence>
<proteinExistence type="predicted"/>
<comment type="caution">
    <text evidence="2">The sequence shown here is derived from an EMBL/GenBank/DDBJ whole genome shotgun (WGS) entry which is preliminary data.</text>
</comment>
<accession>A0ABT2ETD0</accession>
<reference evidence="2 3" key="1">
    <citation type="submission" date="2022-08" db="EMBL/GenBank/DDBJ databases">
        <title>Bacterial and archaeal communities from various locations to study Microbial Dark Matter (Phase II).</title>
        <authorList>
            <person name="Stepanauskas R."/>
        </authorList>
    </citation>
    <scope>NUCLEOTIDE SEQUENCE [LARGE SCALE GENOMIC DNA]</scope>
    <source>
        <strain evidence="2 3">PD1</strain>
    </source>
</reference>
<feature type="domain" description="3-keto-alpha-glucoside-1,2-lyase/3-keto-2-hydroxy-glucal hydratase" evidence="1">
    <location>
        <begin position="65"/>
        <end position="256"/>
    </location>
</feature>
<evidence type="ECO:0000313" key="2">
    <source>
        <dbReference type="EMBL" id="MCS3921177.1"/>
    </source>
</evidence>
<dbReference type="Pfam" id="PF06439">
    <property type="entry name" value="3keto-disac_hyd"/>
    <property type="match status" value="1"/>
</dbReference>